<comment type="caution">
    <text evidence="1">The sequence shown here is derived from an EMBL/GenBank/DDBJ whole genome shotgun (WGS) entry which is preliminary data.</text>
</comment>
<reference evidence="1" key="2">
    <citation type="journal article" date="2024" name="Plant">
        <title>Genomic evolution and insights into agronomic trait innovations of Sesamum species.</title>
        <authorList>
            <person name="Miao H."/>
            <person name="Wang L."/>
            <person name="Qu L."/>
            <person name="Liu H."/>
            <person name="Sun Y."/>
            <person name="Le M."/>
            <person name="Wang Q."/>
            <person name="Wei S."/>
            <person name="Zheng Y."/>
            <person name="Lin W."/>
            <person name="Duan Y."/>
            <person name="Cao H."/>
            <person name="Xiong S."/>
            <person name="Wang X."/>
            <person name="Wei L."/>
            <person name="Li C."/>
            <person name="Ma Q."/>
            <person name="Ju M."/>
            <person name="Zhao R."/>
            <person name="Li G."/>
            <person name="Mu C."/>
            <person name="Tian Q."/>
            <person name="Mei H."/>
            <person name="Zhang T."/>
            <person name="Gao T."/>
            <person name="Zhang H."/>
        </authorList>
    </citation>
    <scope>NUCLEOTIDE SEQUENCE</scope>
    <source>
        <strain evidence="1">KEN8</strain>
    </source>
</reference>
<gene>
    <name evidence="1" type="ORF">Scaly_1929600</name>
</gene>
<dbReference type="EMBL" id="JACGWM010000011">
    <property type="protein sequence ID" value="KAL0342670.1"/>
    <property type="molecule type" value="Genomic_DNA"/>
</dbReference>
<accession>A0AAW2NIS7</accession>
<evidence type="ECO:0000313" key="1">
    <source>
        <dbReference type="EMBL" id="KAL0342670.1"/>
    </source>
</evidence>
<dbReference type="AlphaFoldDB" id="A0AAW2NIS7"/>
<sequence length="126" mass="14426">MHQWYINCSASQGNLFVSVYDTKFKKLWDELTCISRVPSCRYGTSKSMPDLVTSNQLMQFLMVLHDSYDHVRNQILMMDPLSSVSKAFSMILSVEKQRDVNSSVAESIQNVAMQSTGFTEERISKE</sequence>
<reference evidence="1" key="1">
    <citation type="submission" date="2020-06" db="EMBL/GenBank/DDBJ databases">
        <authorList>
            <person name="Li T."/>
            <person name="Hu X."/>
            <person name="Zhang T."/>
            <person name="Song X."/>
            <person name="Zhang H."/>
            <person name="Dai N."/>
            <person name="Sheng W."/>
            <person name="Hou X."/>
            <person name="Wei L."/>
        </authorList>
    </citation>
    <scope>NUCLEOTIDE SEQUENCE</scope>
    <source>
        <strain evidence="1">KEN8</strain>
        <tissue evidence="1">Leaf</tissue>
    </source>
</reference>
<dbReference type="PANTHER" id="PTHR34222">
    <property type="entry name" value="GAG_PRE-INTEGRS DOMAIN-CONTAINING PROTEIN"/>
    <property type="match status" value="1"/>
</dbReference>
<organism evidence="1">
    <name type="scientific">Sesamum calycinum</name>
    <dbReference type="NCBI Taxonomy" id="2727403"/>
    <lineage>
        <taxon>Eukaryota</taxon>
        <taxon>Viridiplantae</taxon>
        <taxon>Streptophyta</taxon>
        <taxon>Embryophyta</taxon>
        <taxon>Tracheophyta</taxon>
        <taxon>Spermatophyta</taxon>
        <taxon>Magnoliopsida</taxon>
        <taxon>eudicotyledons</taxon>
        <taxon>Gunneridae</taxon>
        <taxon>Pentapetalae</taxon>
        <taxon>asterids</taxon>
        <taxon>lamiids</taxon>
        <taxon>Lamiales</taxon>
        <taxon>Pedaliaceae</taxon>
        <taxon>Sesamum</taxon>
    </lineage>
</organism>
<protein>
    <submittedName>
        <fullName evidence="1">Uncharacterized protein</fullName>
    </submittedName>
</protein>
<proteinExistence type="predicted"/>
<name>A0AAW2NIS7_9LAMI</name>
<dbReference type="PANTHER" id="PTHR34222:SF99">
    <property type="entry name" value="PROTEIN, PUTATIVE-RELATED"/>
    <property type="match status" value="1"/>
</dbReference>